<evidence type="ECO:0000313" key="5">
    <source>
        <dbReference type="Proteomes" id="UP000531594"/>
    </source>
</evidence>
<evidence type="ECO:0000259" key="3">
    <source>
        <dbReference type="PROSITE" id="PS51186"/>
    </source>
</evidence>
<name>A0A7X0HR68_9BACI</name>
<protein>
    <submittedName>
        <fullName evidence="4">GNAT superfamily N-acetyltransferase</fullName>
    </submittedName>
</protein>
<dbReference type="Proteomes" id="UP000531594">
    <property type="component" value="Unassembled WGS sequence"/>
</dbReference>
<dbReference type="EMBL" id="JACHGK010000002">
    <property type="protein sequence ID" value="MBB6444125.1"/>
    <property type="molecule type" value="Genomic_DNA"/>
</dbReference>
<organism evidence="4 5">
    <name type="scientific">Bacillus benzoevorans</name>
    <dbReference type="NCBI Taxonomy" id="1456"/>
    <lineage>
        <taxon>Bacteria</taxon>
        <taxon>Bacillati</taxon>
        <taxon>Bacillota</taxon>
        <taxon>Bacilli</taxon>
        <taxon>Bacillales</taxon>
        <taxon>Bacillaceae</taxon>
        <taxon>Bacillus</taxon>
    </lineage>
</organism>
<feature type="domain" description="N-acetyltransferase" evidence="3">
    <location>
        <begin position="1"/>
        <end position="155"/>
    </location>
</feature>
<dbReference type="PROSITE" id="PS51186">
    <property type="entry name" value="GNAT"/>
    <property type="match status" value="1"/>
</dbReference>
<dbReference type="RefSeq" id="WP_184522898.1">
    <property type="nucleotide sequence ID" value="NZ_JACHGK010000002.1"/>
</dbReference>
<sequence length="155" mass="18303">MIIRQATIDEMFALWYKFYTSDFFADNIQRGNAEFWAMEYHARLIGELYIFKELHDRDFADGATTAYLYGFRIEELMRGKGLGTMLMDRVLHRLKALNFKYVTVGVELEHEENIRLYKRMGFTETIKTVTENPCDVDENFIPTYGPAYLLLRKAL</sequence>
<dbReference type="Pfam" id="PF00583">
    <property type="entry name" value="Acetyltransf_1"/>
    <property type="match status" value="1"/>
</dbReference>
<reference evidence="4 5" key="1">
    <citation type="submission" date="2020-08" db="EMBL/GenBank/DDBJ databases">
        <title>Genomic Encyclopedia of Type Strains, Phase IV (KMG-IV): sequencing the most valuable type-strain genomes for metagenomic binning, comparative biology and taxonomic classification.</title>
        <authorList>
            <person name="Goeker M."/>
        </authorList>
    </citation>
    <scope>NUCLEOTIDE SEQUENCE [LARGE SCALE GENOMIC DNA]</scope>
    <source>
        <strain evidence="4 5">DSM 5391</strain>
    </source>
</reference>
<comment type="caution">
    <text evidence="4">The sequence shown here is derived from an EMBL/GenBank/DDBJ whole genome shotgun (WGS) entry which is preliminary data.</text>
</comment>
<accession>A0A7X0HR68</accession>
<evidence type="ECO:0000256" key="1">
    <source>
        <dbReference type="ARBA" id="ARBA00022679"/>
    </source>
</evidence>
<evidence type="ECO:0000256" key="2">
    <source>
        <dbReference type="ARBA" id="ARBA00023315"/>
    </source>
</evidence>
<keyword evidence="2" id="KW-0012">Acyltransferase</keyword>
<dbReference type="PANTHER" id="PTHR43420:SF12">
    <property type="entry name" value="N-ACETYLTRANSFERASE DOMAIN-CONTAINING PROTEIN"/>
    <property type="match status" value="1"/>
</dbReference>
<dbReference type="CDD" id="cd04301">
    <property type="entry name" value="NAT_SF"/>
    <property type="match status" value="1"/>
</dbReference>
<dbReference type="GO" id="GO:0016747">
    <property type="term" value="F:acyltransferase activity, transferring groups other than amino-acyl groups"/>
    <property type="evidence" value="ECO:0007669"/>
    <property type="project" value="InterPro"/>
</dbReference>
<dbReference type="SUPFAM" id="SSF55729">
    <property type="entry name" value="Acyl-CoA N-acyltransferases (Nat)"/>
    <property type="match status" value="1"/>
</dbReference>
<dbReference type="InterPro" id="IPR016181">
    <property type="entry name" value="Acyl_CoA_acyltransferase"/>
</dbReference>
<dbReference type="AlphaFoldDB" id="A0A7X0HR68"/>
<gene>
    <name evidence="4" type="ORF">HNR53_000733</name>
</gene>
<evidence type="ECO:0000313" key="4">
    <source>
        <dbReference type="EMBL" id="MBB6444125.1"/>
    </source>
</evidence>
<dbReference type="Gene3D" id="3.40.630.30">
    <property type="match status" value="1"/>
</dbReference>
<keyword evidence="1 4" id="KW-0808">Transferase</keyword>
<keyword evidence="5" id="KW-1185">Reference proteome</keyword>
<proteinExistence type="predicted"/>
<dbReference type="PANTHER" id="PTHR43420">
    <property type="entry name" value="ACETYLTRANSFERASE"/>
    <property type="match status" value="1"/>
</dbReference>
<dbReference type="InterPro" id="IPR000182">
    <property type="entry name" value="GNAT_dom"/>
</dbReference>
<dbReference type="InterPro" id="IPR050680">
    <property type="entry name" value="YpeA/RimI_acetyltransf"/>
</dbReference>